<keyword evidence="4" id="KW-0433">Leucine-rich repeat</keyword>
<dbReference type="SMART" id="SM00364">
    <property type="entry name" value="LRR_BAC"/>
    <property type="match status" value="9"/>
</dbReference>
<dbReference type="SUPFAM" id="SSF52058">
    <property type="entry name" value="L domain-like"/>
    <property type="match status" value="1"/>
</dbReference>
<feature type="repeat" description="ANK" evidence="13">
    <location>
        <begin position="15"/>
        <end position="42"/>
    </location>
</feature>
<name>A0A7E5X328_TRINI</name>
<comment type="catalytic activity">
    <reaction evidence="12">
        <text>L-seryl-[protein] + ATP = O-phospho-L-seryl-[protein] + ADP + H(+)</text>
        <dbReference type="Rhea" id="RHEA:17989"/>
        <dbReference type="Rhea" id="RHEA-COMP:9863"/>
        <dbReference type="Rhea" id="RHEA-COMP:11604"/>
        <dbReference type="ChEBI" id="CHEBI:15378"/>
        <dbReference type="ChEBI" id="CHEBI:29999"/>
        <dbReference type="ChEBI" id="CHEBI:30616"/>
        <dbReference type="ChEBI" id="CHEBI:83421"/>
        <dbReference type="ChEBI" id="CHEBI:456216"/>
        <dbReference type="EC" id="2.7.11.1"/>
    </reaction>
</comment>
<dbReference type="InterPro" id="IPR036770">
    <property type="entry name" value="Ankyrin_rpt-contain_sf"/>
</dbReference>
<evidence type="ECO:0000313" key="18">
    <source>
        <dbReference type="RefSeq" id="XP_026747625.1"/>
    </source>
</evidence>
<feature type="region of interest" description="Disordered" evidence="14">
    <location>
        <begin position="766"/>
        <end position="836"/>
    </location>
</feature>
<evidence type="ECO:0000256" key="7">
    <source>
        <dbReference type="ARBA" id="ARBA00022741"/>
    </source>
</evidence>
<dbReference type="InterPro" id="IPR011047">
    <property type="entry name" value="Quinoprotein_ADH-like_sf"/>
</dbReference>
<dbReference type="InterPro" id="IPR008271">
    <property type="entry name" value="Ser/Thr_kinase_AS"/>
</dbReference>
<dbReference type="Gene3D" id="3.40.50.300">
    <property type="entry name" value="P-loop containing nucleotide triphosphate hydrolases"/>
    <property type="match status" value="1"/>
</dbReference>
<dbReference type="GO" id="GO:0005737">
    <property type="term" value="C:cytoplasm"/>
    <property type="evidence" value="ECO:0007669"/>
    <property type="project" value="UniProtKB-ARBA"/>
</dbReference>
<dbReference type="InterPro" id="IPR000719">
    <property type="entry name" value="Prot_kinase_dom"/>
</dbReference>
<feature type="repeat" description="ANK" evidence="13">
    <location>
        <begin position="183"/>
        <end position="209"/>
    </location>
</feature>
<dbReference type="Pfam" id="PF16095">
    <property type="entry name" value="COR-A"/>
    <property type="match status" value="1"/>
</dbReference>
<dbReference type="PROSITE" id="PS00108">
    <property type="entry name" value="PROTEIN_KINASE_ST"/>
    <property type="match status" value="1"/>
</dbReference>
<dbReference type="GO" id="GO:0005525">
    <property type="term" value="F:GTP binding"/>
    <property type="evidence" value="ECO:0007669"/>
    <property type="project" value="UniProtKB-KW"/>
</dbReference>
<dbReference type="InterPro" id="IPR011009">
    <property type="entry name" value="Kinase-like_dom_sf"/>
</dbReference>
<comment type="catalytic activity">
    <reaction evidence="11">
        <text>L-threonyl-[protein] + ATP = O-phospho-L-threonyl-[protein] + ADP + H(+)</text>
        <dbReference type="Rhea" id="RHEA:46608"/>
        <dbReference type="Rhea" id="RHEA-COMP:11060"/>
        <dbReference type="Rhea" id="RHEA-COMP:11605"/>
        <dbReference type="ChEBI" id="CHEBI:15378"/>
        <dbReference type="ChEBI" id="CHEBI:30013"/>
        <dbReference type="ChEBI" id="CHEBI:30616"/>
        <dbReference type="ChEBI" id="CHEBI:61977"/>
        <dbReference type="ChEBI" id="CHEBI:456216"/>
        <dbReference type="EC" id="2.7.11.1"/>
    </reaction>
</comment>
<dbReference type="CTD" id="42447"/>
<keyword evidence="9" id="KW-0067">ATP-binding</keyword>
<dbReference type="InterPro" id="IPR003591">
    <property type="entry name" value="Leu-rich_rpt_typical-subtyp"/>
</dbReference>
<dbReference type="PANTHER" id="PTHR24198">
    <property type="entry name" value="ANKYRIN REPEAT AND PROTEIN KINASE DOMAIN-CONTAINING PROTEIN"/>
    <property type="match status" value="1"/>
</dbReference>
<organism evidence="17 18">
    <name type="scientific">Trichoplusia ni</name>
    <name type="common">Cabbage looper</name>
    <dbReference type="NCBI Taxonomy" id="7111"/>
    <lineage>
        <taxon>Eukaryota</taxon>
        <taxon>Metazoa</taxon>
        <taxon>Ecdysozoa</taxon>
        <taxon>Arthropoda</taxon>
        <taxon>Hexapoda</taxon>
        <taxon>Insecta</taxon>
        <taxon>Pterygota</taxon>
        <taxon>Neoptera</taxon>
        <taxon>Endopterygota</taxon>
        <taxon>Lepidoptera</taxon>
        <taxon>Glossata</taxon>
        <taxon>Ditrysia</taxon>
        <taxon>Noctuoidea</taxon>
        <taxon>Noctuidae</taxon>
        <taxon>Plusiinae</taxon>
        <taxon>Trichoplusia</taxon>
    </lineage>
</organism>
<evidence type="ECO:0000259" key="15">
    <source>
        <dbReference type="PROSITE" id="PS50011"/>
    </source>
</evidence>
<dbReference type="InParanoid" id="A0A7E5X328"/>
<feature type="region of interest" description="Disordered" evidence="14">
    <location>
        <begin position="466"/>
        <end position="501"/>
    </location>
</feature>
<feature type="domain" description="Roc" evidence="16">
    <location>
        <begin position="1127"/>
        <end position="1338"/>
    </location>
</feature>
<feature type="region of interest" description="Disordered" evidence="14">
    <location>
        <begin position="1802"/>
        <end position="1832"/>
    </location>
</feature>
<keyword evidence="6" id="KW-0677">Repeat</keyword>
<dbReference type="GO" id="GO:0005524">
    <property type="term" value="F:ATP binding"/>
    <property type="evidence" value="ECO:0007669"/>
    <property type="project" value="UniProtKB-KW"/>
</dbReference>
<feature type="region of interest" description="Disordered" evidence="14">
    <location>
        <begin position="1512"/>
        <end position="1563"/>
    </location>
</feature>
<evidence type="ECO:0000256" key="6">
    <source>
        <dbReference type="ARBA" id="ARBA00022737"/>
    </source>
</evidence>
<sequence>MDLSPDEDHFQGRLLHQAALWDNLELLQELLASGASADARDASSRTALHAAALAERSRCLAALCSHGAQLDACSDTATGGKTALHIAAERGYVENVKTLLAAGASLTVLDAHGDTPLALAERNNWRHAAHALRDARDALERERLSQHAALRDLVARGDCTQLKQRMTSLGSNAGLIANMTPGGANTLLYVASEAGHTAAVAILLEAGADGRAHPVTKYCPLYIACYHGHLEIAKLLLAAFPEAVQQETVEKWLPLHAACIGGHAALVTLLLVYPYPESVLNTYTDATGQFQYIAAFDVNARDVSGQTALYVACTLGNIAVVDALLAHTVAAIAAPKELAEEDTRVPSQVLSPQRGGISLGIHAIVSKLTGTAGNNVSYNYQNNRFKVTHVFKCTPFDRRAERRVSPVSLCAGRAGDACVSCAARGGHVRLLRRLLAAGADANAPALPPSDVTSKLVAGPNVYVCPQLGNDGSRDRRRSRSASAALSGRATSAPSPGRANYNADRESPWTALAIAARAKNVQIVEILLQAGASDPHCRAIRECARHGLTELLAKLLATKAYPDPDYKLNKSSISEALFADREADSALTYSALCPTTAVMVNWRELRAQLATIRMSWLRLAALRVNSKLSSVGGALHALTRLDVSNNELRVLPPDLFTMLSLRYLNAAQNKLERLPGSQDPFEDEQDTRKRRKKKTRPELYSAPALQELYLQDNRLEELPPSLFRLPALSTLDVSNNKLRALPAAVWTAPALRDLNVALNHLRDLPTGEEGSECMSPQQLASPSETSPQLSASPSMGSAQFSLAAQSKSDSRSPSIERSESDILEDDEEAPPVLSNRAGNAVCSEARRAHTWRGVVEGALAGAGGAPPGSSALATLNLAHNQFTCVPCALACRAPHLTRLNMAYNSLRSMSYVTSYPTSLRQLDLSHNEITCWPSLPQVESFGSTEGDPLACYCPNSSSNVRSRPRSGGSVRSQLMSAACPARRHLRLEGLRTLILANNLLTRIQLTTDDDGYASAAQEDSTTDDDDEWNTGSPLKGRLLFPLLSMLDVSCNLLRAIPPAIHELTNLSVLNISGNKDITDLPPQMGLLSRLWNLNTVGCSLVEPLRSMLSCGRYKSMDIVGYLKSVLQEARLYARIKLMLVGKQGIGKTSLLECLRQESAIQHRRKPTEHWAKRMGNKSSRRGNVSTVGVDIGTWVYEKHRSTRGPITFRTWDFGGQQEYYATHQYFLSRRSLYLVVWRVTDGRKGLAGALNWLRSIQARAPGSPVIMVATHYDQVPNCNLPENESPEVLQRLIRSSIMGAPDADKLGLPRVLDSVEVSCSTRHNIRLLADIIYSVAFSVKPPGSKEPLLEQRIPASYLALEECVTSLAADLREPVLRHDEYKKLVTQYMQQKNHRMFRDAAELHQATMFLHENGVLLHYDDATLKELYFLRPQWLCDVLAHVVTVREINPFANNGIMKIEDLAHVFKASPMLARGDEASSLGVSLLNKFELALCWDSRLLLVPPLLPATEPAQPQLPLRSRSWPSSARGTPRRAWPSQLAPATHRGTDSPTLIQEGGPGISVSGRGGRPLRRLLLLSYVPRGFWPRLCARLLADNQLADAPHALYKLPPEMELDESISSALELSWGWKLWLRGLRVCCGSLAALALRELPPRRDSLLPASDDDAPSDYYHNVRFRVRQDGSWCELDVQSSACVEIILPAQVCVIKRDDGLPISGYQSISLEPNPEVLAKILALVSDHVDLLLEDWYPSLGTRFVHTSEGRCLITRVVPCPECLRQAPQQQPQPDHEQLQQAFRRLDLGGAEPRRLRLSEESRTSDGDSGVGAESNASSRLGSVEGVVNSHPPLSATCTAWTVEQCVLAACSGTRLSCPLHSEADVELRLVAPDTLLLDVEESKRARWEQISRGAVAGRGAFGTVLAGSWRRAGGDSLPVALKALQPVPPPSGSDAAVHHAYKAAVSRWEREPTAAACRAYCGLRQELSILSQLRHPHVLPLLAVCAAPLALLLALAPEGALDAHLRGYRWVGSRCGPRLARALALQVARALEYLHARRVVYRDLKSENVLVWKMPKPGDEVTGAPLNVHVKLGDYGISRLAPPSGTKGFGGTEGFMAPEIMRYNGEEEYNEKVDCFSYGMLLYEIVTVRQPFEGHEAVKEAILEGARPSLSPRDLEYPCCMLETMRRCWAGSPELRPSAAALVSVASAPEYTALADAAAARAASAAASVPVIGVGEEGVAGWELWYGGGEPERAHTLLTTPTSFTHHHTIRVAPDKSDPVIVTAICRVSNKMWLGDSAGRISVYSASNCALLWSVRVQESVGGAPSGVAALLPLPRLARVAVALACGRLFLVTSSRPEAEGSFVLTELGTATELCCLAAVPTPHGNVAYAIIQVVNYLHTKMSSKSVQQFKRVDSTNISLTLIILFYSLTLPHVPHSWEVWAGGDGLYSYAVSAGGVCGADSMAAAPRVTLLTAPEDEPFVIVYSDPGVCVYQWSVRTKEQSARLDCSKLVPCSESLQSIALDEHLTEDKCRVTALCTLRGELYIGTAWGCIIVADSTTLRPLTVFRPYEEDIRVIIPLHPHKDGDPGMIATFGHGYRPLLQRYAPAHSSNSVNLHNGHYCLLWRTQHWLPD</sequence>
<evidence type="ECO:0000256" key="10">
    <source>
        <dbReference type="ARBA" id="ARBA00023043"/>
    </source>
</evidence>
<dbReference type="InterPro" id="IPR027417">
    <property type="entry name" value="P-loop_NTPase"/>
</dbReference>
<dbReference type="PROSITE" id="PS50297">
    <property type="entry name" value="ANK_REP_REGION"/>
    <property type="match status" value="2"/>
</dbReference>
<dbReference type="EC" id="2.7.11.1" evidence="2"/>
<dbReference type="OrthoDB" id="10252328at2759"/>
<evidence type="ECO:0000256" key="8">
    <source>
        <dbReference type="ARBA" id="ARBA00022777"/>
    </source>
</evidence>
<reference evidence="18" key="1">
    <citation type="submission" date="2025-08" db="UniProtKB">
        <authorList>
            <consortium name="RefSeq"/>
        </authorList>
    </citation>
    <scope>IDENTIFICATION</scope>
</reference>
<dbReference type="GO" id="GO:0009966">
    <property type="term" value="P:regulation of signal transduction"/>
    <property type="evidence" value="ECO:0007669"/>
    <property type="project" value="UniProtKB-ARBA"/>
</dbReference>
<evidence type="ECO:0000256" key="11">
    <source>
        <dbReference type="ARBA" id="ARBA00047899"/>
    </source>
</evidence>
<dbReference type="Proteomes" id="UP000322000">
    <property type="component" value="Chromosome 3"/>
</dbReference>
<feature type="compositionally biased region" description="Polar residues" evidence="14">
    <location>
        <begin position="773"/>
        <end position="806"/>
    </location>
</feature>
<dbReference type="PROSITE" id="PS51424">
    <property type="entry name" value="ROC"/>
    <property type="match status" value="1"/>
</dbReference>
<dbReference type="PROSITE" id="PS51450">
    <property type="entry name" value="LRR"/>
    <property type="match status" value="3"/>
</dbReference>
<dbReference type="SMART" id="SM00220">
    <property type="entry name" value="S_TKc"/>
    <property type="match status" value="1"/>
</dbReference>
<dbReference type="GO" id="GO:0004674">
    <property type="term" value="F:protein serine/threonine kinase activity"/>
    <property type="evidence" value="ECO:0007669"/>
    <property type="project" value="UniProtKB-KW"/>
</dbReference>
<evidence type="ECO:0000256" key="4">
    <source>
        <dbReference type="ARBA" id="ARBA00022614"/>
    </source>
</evidence>
<keyword evidence="3" id="KW-0723">Serine/threonine-protein kinase</keyword>
<dbReference type="SUPFAM" id="SSF50998">
    <property type="entry name" value="Quinoprotein alcohol dehydrogenase-like"/>
    <property type="match status" value="1"/>
</dbReference>
<feature type="compositionally biased region" description="Low complexity" evidence="14">
    <location>
        <begin position="480"/>
        <end position="492"/>
    </location>
</feature>
<feature type="repeat" description="ANK" evidence="13">
    <location>
        <begin position="79"/>
        <end position="111"/>
    </location>
</feature>
<dbReference type="FunCoup" id="A0A7E5X328">
    <property type="interactions" value="642"/>
</dbReference>
<keyword evidence="7" id="KW-0547">Nucleotide-binding</keyword>
<protein>
    <recommendedName>
        <fullName evidence="2">non-specific serine/threonine protein kinase</fullName>
        <ecNumber evidence="2">2.7.11.1</ecNumber>
    </recommendedName>
</protein>
<keyword evidence="17" id="KW-1185">Reference proteome</keyword>
<dbReference type="SUPFAM" id="SSF56112">
    <property type="entry name" value="Protein kinase-like (PK-like)"/>
    <property type="match status" value="1"/>
</dbReference>
<dbReference type="Gene3D" id="3.30.70.1390">
    <property type="entry name" value="ROC domain from the Parkinson's disease-associated leucine-rich repeat kinase 2"/>
    <property type="match status" value="1"/>
</dbReference>
<dbReference type="InterPro" id="IPR020859">
    <property type="entry name" value="ROC"/>
</dbReference>
<dbReference type="Gene3D" id="3.80.10.10">
    <property type="entry name" value="Ribonuclease Inhibitor"/>
    <property type="match status" value="3"/>
</dbReference>
<evidence type="ECO:0000256" key="2">
    <source>
        <dbReference type="ARBA" id="ARBA00012513"/>
    </source>
</evidence>
<keyword evidence="5" id="KW-0808">Transferase</keyword>
<evidence type="ECO:0000256" key="9">
    <source>
        <dbReference type="ARBA" id="ARBA00022840"/>
    </source>
</evidence>
<comment type="cofactor">
    <cofactor evidence="1">
        <name>Mg(2+)</name>
        <dbReference type="ChEBI" id="CHEBI:18420"/>
    </cofactor>
</comment>
<dbReference type="PROSITE" id="PS50088">
    <property type="entry name" value="ANK_REPEAT"/>
    <property type="match status" value="3"/>
</dbReference>
<evidence type="ECO:0000256" key="14">
    <source>
        <dbReference type="SAM" id="MobiDB-lite"/>
    </source>
</evidence>
<dbReference type="RefSeq" id="XP_026747625.1">
    <property type="nucleotide sequence ID" value="XM_026891824.1"/>
</dbReference>
<dbReference type="InterPro" id="IPR032675">
    <property type="entry name" value="LRR_dom_sf"/>
</dbReference>
<dbReference type="InterPro" id="IPR002110">
    <property type="entry name" value="Ankyrin_rpt"/>
</dbReference>
<dbReference type="PROSITE" id="PS50011">
    <property type="entry name" value="PROTEIN_KINASE_DOM"/>
    <property type="match status" value="1"/>
</dbReference>
<dbReference type="SUPFAM" id="SSF52540">
    <property type="entry name" value="P-loop containing nucleoside triphosphate hydrolases"/>
    <property type="match status" value="1"/>
</dbReference>
<dbReference type="InterPro" id="IPR056602">
    <property type="entry name" value="Beta-prop_LRRK2"/>
</dbReference>
<dbReference type="GeneID" id="113508742"/>
<dbReference type="SMART" id="SM00369">
    <property type="entry name" value="LRR_TYP"/>
    <property type="match status" value="9"/>
</dbReference>
<dbReference type="InterPro" id="IPR036388">
    <property type="entry name" value="WH-like_DNA-bd_sf"/>
</dbReference>
<feature type="region of interest" description="Disordered" evidence="14">
    <location>
        <begin position="673"/>
        <end position="696"/>
    </location>
</feature>
<evidence type="ECO:0000256" key="5">
    <source>
        <dbReference type="ARBA" id="ARBA00022679"/>
    </source>
</evidence>
<dbReference type="Pfam" id="PF00069">
    <property type="entry name" value="Pkinase"/>
    <property type="match status" value="1"/>
</dbReference>
<feature type="compositionally biased region" description="Basic and acidic residues" evidence="14">
    <location>
        <begin position="807"/>
        <end position="819"/>
    </location>
</feature>
<evidence type="ECO:0000313" key="17">
    <source>
        <dbReference type="Proteomes" id="UP000322000"/>
    </source>
</evidence>
<keyword evidence="10 13" id="KW-0040">ANK repeat</keyword>
<dbReference type="Gene3D" id="1.25.40.20">
    <property type="entry name" value="Ankyrin repeat-containing domain"/>
    <property type="match status" value="4"/>
</dbReference>
<dbReference type="Pfam" id="PF12796">
    <property type="entry name" value="Ank_2"/>
    <property type="match status" value="2"/>
</dbReference>
<evidence type="ECO:0000259" key="16">
    <source>
        <dbReference type="PROSITE" id="PS51424"/>
    </source>
</evidence>
<evidence type="ECO:0000256" key="13">
    <source>
        <dbReference type="PROSITE-ProRule" id="PRU00023"/>
    </source>
</evidence>
<evidence type="ECO:0000256" key="1">
    <source>
        <dbReference type="ARBA" id="ARBA00001946"/>
    </source>
</evidence>
<dbReference type="Pfam" id="PF00023">
    <property type="entry name" value="Ank"/>
    <property type="match status" value="1"/>
</dbReference>
<dbReference type="Pfam" id="PF13855">
    <property type="entry name" value="LRR_8"/>
    <property type="match status" value="1"/>
</dbReference>
<proteinExistence type="predicted"/>
<evidence type="ECO:0000256" key="12">
    <source>
        <dbReference type="ARBA" id="ARBA00048679"/>
    </source>
</evidence>
<feature type="compositionally biased region" description="Basic and acidic residues" evidence="14">
    <location>
        <begin position="1802"/>
        <end position="1814"/>
    </location>
</feature>
<dbReference type="Gene3D" id="1.10.10.10">
    <property type="entry name" value="Winged helix-like DNA-binding domain superfamily/Winged helix DNA-binding domain"/>
    <property type="match status" value="1"/>
</dbReference>
<dbReference type="SUPFAM" id="SSF48403">
    <property type="entry name" value="Ankyrin repeat"/>
    <property type="match status" value="2"/>
</dbReference>
<dbReference type="Gene3D" id="1.10.510.10">
    <property type="entry name" value="Transferase(Phosphotransferase) domain 1"/>
    <property type="match status" value="1"/>
</dbReference>
<evidence type="ECO:0000256" key="3">
    <source>
        <dbReference type="ARBA" id="ARBA00022527"/>
    </source>
</evidence>
<dbReference type="KEGG" id="tnl:113508742"/>
<dbReference type="SMART" id="SM00248">
    <property type="entry name" value="ANK"/>
    <property type="match status" value="10"/>
</dbReference>
<keyword evidence="8 18" id="KW-0418">Kinase</keyword>
<dbReference type="Pfam" id="PF23748">
    <property type="entry name" value="Beta-prop_LRRK2"/>
    <property type="match status" value="1"/>
</dbReference>
<gene>
    <name evidence="18" type="primary">LOC113508742</name>
</gene>
<dbReference type="PANTHER" id="PTHR24198:SF169">
    <property type="entry name" value="NON-SPECIFIC SERINE_THREONINE PROTEIN KINASE"/>
    <property type="match status" value="1"/>
</dbReference>
<dbReference type="Pfam" id="PF08477">
    <property type="entry name" value="Roc"/>
    <property type="match status" value="1"/>
</dbReference>
<dbReference type="InterPro" id="IPR001611">
    <property type="entry name" value="Leu-rich_rpt"/>
</dbReference>
<feature type="domain" description="Protein kinase" evidence="15">
    <location>
        <begin position="1899"/>
        <end position="2200"/>
    </location>
</feature>
<accession>A0A7E5X328</accession>
<dbReference type="InterPro" id="IPR032171">
    <property type="entry name" value="COR-A"/>
</dbReference>